<proteinExistence type="predicted"/>
<evidence type="ECO:0000313" key="2">
    <source>
        <dbReference type="Proteomes" id="UP000784435"/>
    </source>
</evidence>
<protein>
    <submittedName>
        <fullName evidence="1">Uncharacterized protein</fullName>
    </submittedName>
</protein>
<comment type="caution">
    <text evidence="1">The sequence shown here is derived from an EMBL/GenBank/DDBJ whole genome shotgun (WGS) entry which is preliminary data.</text>
</comment>
<name>A0A921SPF6_9MICO</name>
<dbReference type="EMBL" id="DYUK01000225">
    <property type="protein sequence ID" value="HJG80817.1"/>
    <property type="molecule type" value="Genomic_DNA"/>
</dbReference>
<sequence>MSTKQNQRRFAAPAPAVYEAVTAAAQNAIQVMERDEQTLSLVWQTKKSLFSWGHIVGARVAPDGDGAVLDLVVSGLPDAPRALMDGKKNESMGQRVLDEVAAHLE</sequence>
<accession>A0A921SPF6</accession>
<reference evidence="1" key="2">
    <citation type="submission" date="2021-09" db="EMBL/GenBank/DDBJ databases">
        <authorList>
            <person name="Gilroy R."/>
        </authorList>
    </citation>
    <scope>NUCLEOTIDE SEQUENCE</scope>
    <source>
        <strain evidence="1">ChiGjej5B5-7349</strain>
    </source>
</reference>
<dbReference type="AlphaFoldDB" id="A0A921SPF6"/>
<reference evidence="1" key="1">
    <citation type="journal article" date="2021" name="PeerJ">
        <title>Extensive microbial diversity within the chicken gut microbiome revealed by metagenomics and culture.</title>
        <authorList>
            <person name="Gilroy R."/>
            <person name="Ravi A."/>
            <person name="Getino M."/>
            <person name="Pursley I."/>
            <person name="Horton D.L."/>
            <person name="Alikhan N.F."/>
            <person name="Baker D."/>
            <person name="Gharbi K."/>
            <person name="Hall N."/>
            <person name="Watson M."/>
            <person name="Adriaenssens E.M."/>
            <person name="Foster-Nyarko E."/>
            <person name="Jarju S."/>
            <person name="Secka A."/>
            <person name="Antonio M."/>
            <person name="Oren A."/>
            <person name="Chaudhuri R.R."/>
            <person name="La Ragione R."/>
            <person name="Hildebrand F."/>
            <person name="Pallen M.J."/>
        </authorList>
    </citation>
    <scope>NUCLEOTIDE SEQUENCE</scope>
    <source>
        <strain evidence="1">ChiGjej5B5-7349</strain>
    </source>
</reference>
<evidence type="ECO:0000313" key="1">
    <source>
        <dbReference type="EMBL" id="HJG80817.1"/>
    </source>
</evidence>
<dbReference type="Proteomes" id="UP000784435">
    <property type="component" value="Unassembled WGS sequence"/>
</dbReference>
<gene>
    <name evidence="1" type="ORF">K8V08_10445</name>
</gene>
<organism evidence="1 2">
    <name type="scientific">Brevibacterium senegalense</name>
    <dbReference type="NCBI Taxonomy" id="1033736"/>
    <lineage>
        <taxon>Bacteria</taxon>
        <taxon>Bacillati</taxon>
        <taxon>Actinomycetota</taxon>
        <taxon>Actinomycetes</taxon>
        <taxon>Micrococcales</taxon>
        <taxon>Brevibacteriaceae</taxon>
        <taxon>Brevibacterium</taxon>
    </lineage>
</organism>